<evidence type="ECO:0000256" key="7">
    <source>
        <dbReference type="ARBA" id="ARBA00023242"/>
    </source>
</evidence>
<dbReference type="InterPro" id="IPR016024">
    <property type="entry name" value="ARM-type_fold"/>
</dbReference>
<keyword evidence="5" id="KW-0963">Cytoplasm</keyword>
<dbReference type="FunCoup" id="A0A2P6NJ67">
    <property type="interactions" value="803"/>
</dbReference>
<dbReference type="InterPro" id="IPR057947">
    <property type="entry name" value="TPR_XPO7/RBP17"/>
</dbReference>
<evidence type="ECO:0000256" key="4">
    <source>
        <dbReference type="ARBA" id="ARBA00022448"/>
    </source>
</evidence>
<evidence type="ECO:0000256" key="3">
    <source>
        <dbReference type="ARBA" id="ARBA00009466"/>
    </source>
</evidence>
<proteinExistence type="inferred from homology"/>
<evidence type="ECO:0000256" key="6">
    <source>
        <dbReference type="ARBA" id="ARBA00022927"/>
    </source>
</evidence>
<dbReference type="EMBL" id="MDYQ01000072">
    <property type="protein sequence ID" value="PRP83984.1"/>
    <property type="molecule type" value="Genomic_DNA"/>
</dbReference>
<keyword evidence="6" id="KW-0653">Protein transport</keyword>
<evidence type="ECO:0000256" key="2">
    <source>
        <dbReference type="ARBA" id="ARBA00004496"/>
    </source>
</evidence>
<keyword evidence="7" id="KW-0539">Nucleus</keyword>
<dbReference type="InterPro" id="IPR011989">
    <property type="entry name" value="ARM-like"/>
</dbReference>
<dbReference type="GO" id="GO:0031267">
    <property type="term" value="F:small GTPase binding"/>
    <property type="evidence" value="ECO:0007669"/>
    <property type="project" value="InterPro"/>
</dbReference>
<evidence type="ECO:0000313" key="9">
    <source>
        <dbReference type="EMBL" id="PRP83984.1"/>
    </source>
</evidence>
<protein>
    <recommendedName>
        <fullName evidence="8">Importin N-terminal domain-containing protein</fullName>
    </recommendedName>
</protein>
<dbReference type="GO" id="GO:0005049">
    <property type="term" value="F:nuclear export signal receptor activity"/>
    <property type="evidence" value="ECO:0007669"/>
    <property type="project" value="InterPro"/>
</dbReference>
<dbReference type="PROSITE" id="PS50166">
    <property type="entry name" value="IMPORTIN_B_NT"/>
    <property type="match status" value="1"/>
</dbReference>
<sequence length="1045" mass="118572">MDAQQLSHFENLSMAVLYSTNSSERAVAEEQLAPFSTRPEAAGQLSSVLDNSTNPCAIHFAAHALTKLLTQHWNHFTITMRVDIRNHLLNLLASKGPTLENYVIVPIIQLIVRITKLGWFDEGSAHQTIFDEINKFLSASSGHYFLGLRMFNMLVGEINDQQSGQSYTAHRKTANSFRDKSLLKIFQISLTSLRELWSRSMADTQLHTRLKEQALELSFRCLSFDFIGTAPEDTVDDIGVVQIPTSWKSMFEDDSIIKLFLSIYGNSTPPVSVQAMKCIVQIGSISRSAFSGPDERDRFLKYLMEGVTEILRHNQGLNEQGNHHEFCRLLARVKNNFQLTHIISAEGSFPEALSHVSRFTISTLNNWEWSPNSIYYLLSFWSRLIISISYNKDGVFEQVQKFVPQIFRAYVDSRMDSVQKCIRKSPDSDTDIMLDDEEMLSEQVDALPHLGRCNYEESMRVIVALFDPLSNQYKQAAESGALNNPELRREFRSIQGKLAWLIQIIGSIIGGRQNMNDNQDDIDGELVARVFGFLISHDASQTKVPMGPSKERLEKTLLDFIEQYRKGYIGDTSRPSTKMHSKMIELLGLTNDMAVLSLIMNKIGNVFKHWGNDDEIIQKALNLLNELTSGFSSIQRILRLDVTNQFLSFHTSQTFPFLDVEPYNRRSIYYAALSRLLFLEDNIGKFETFMEPFKQKMIYTSEQLSVGNKGSNVQAVVVGVLRDFIGIISASKGRKSYCTLFDWLYPDYFAVFRTLSEVFWDNQTVMIPLLKLTSDLAFNCGGRITFDASSVNGILLFREISAILVTFGSRIFSYTPSSNPYKEKYKSISLCLQMLTRSLLGNYLNFGVFELYGDPTLSDALSVAIKLATSVTMSDILAYPKLQKSYYGFIEVLSGNQTSIVAKLESSVFSGVIHTLKEGLESFEVGVVTQCAISIDRIVSFSMNNSTKAKDLPLITLMKQRVAECNDNFCNILEILLKKILFDNLQNQWSLSRPILSLMLLNPQYFSQLEAKLVEIQPADRRPQLKKHFDETTKKIPTLDLTRVK</sequence>
<evidence type="ECO:0000259" key="8">
    <source>
        <dbReference type="PROSITE" id="PS50166"/>
    </source>
</evidence>
<dbReference type="Pfam" id="PF03810">
    <property type="entry name" value="IBN_N"/>
    <property type="match status" value="1"/>
</dbReference>
<dbReference type="Gene3D" id="1.25.10.10">
    <property type="entry name" value="Leucine-rich Repeat Variant"/>
    <property type="match status" value="1"/>
</dbReference>
<dbReference type="STRING" id="1890364.A0A2P6NJ67"/>
<comment type="caution">
    <text evidence="9">The sequence shown here is derived from an EMBL/GenBank/DDBJ whole genome shotgun (WGS) entry which is preliminary data.</text>
</comment>
<accession>A0A2P6NJ67</accession>
<dbReference type="InterPro" id="IPR001494">
    <property type="entry name" value="Importin-beta_N"/>
</dbReference>
<keyword evidence="4" id="KW-0813">Transport</keyword>
<comment type="subcellular location">
    <subcellularLocation>
        <location evidence="2">Cytoplasm</location>
    </subcellularLocation>
    <subcellularLocation>
        <location evidence="1">Nucleus</location>
    </subcellularLocation>
</comment>
<feature type="domain" description="Importin N-terminal" evidence="8">
    <location>
        <begin position="28"/>
        <end position="94"/>
    </location>
</feature>
<dbReference type="InParanoid" id="A0A2P6NJ67"/>
<comment type="similarity">
    <text evidence="3">Belongs to the exportin family.</text>
</comment>
<dbReference type="GO" id="GO:0005737">
    <property type="term" value="C:cytoplasm"/>
    <property type="evidence" value="ECO:0007669"/>
    <property type="project" value="UniProtKB-SubCell"/>
</dbReference>
<dbReference type="SUPFAM" id="SSF48371">
    <property type="entry name" value="ARM repeat"/>
    <property type="match status" value="1"/>
</dbReference>
<dbReference type="PANTHER" id="PTHR12596">
    <property type="entry name" value="EXPORTIN 4,7-RELATED"/>
    <property type="match status" value="1"/>
</dbReference>
<reference evidence="9 10" key="1">
    <citation type="journal article" date="2018" name="Genome Biol. Evol.">
        <title>Multiple Roots of Fruiting Body Formation in Amoebozoa.</title>
        <authorList>
            <person name="Hillmann F."/>
            <person name="Forbes G."/>
            <person name="Novohradska S."/>
            <person name="Ferling I."/>
            <person name="Riege K."/>
            <person name="Groth M."/>
            <person name="Westermann M."/>
            <person name="Marz M."/>
            <person name="Spaller T."/>
            <person name="Winckler T."/>
            <person name="Schaap P."/>
            <person name="Glockner G."/>
        </authorList>
    </citation>
    <scope>NUCLEOTIDE SEQUENCE [LARGE SCALE GENOMIC DNA]</scope>
    <source>
        <strain evidence="9 10">Jena</strain>
    </source>
</reference>
<dbReference type="GO" id="GO:0006611">
    <property type="term" value="P:protein export from nucleus"/>
    <property type="evidence" value="ECO:0007669"/>
    <property type="project" value="TreeGrafter"/>
</dbReference>
<dbReference type="AlphaFoldDB" id="A0A2P6NJ67"/>
<organism evidence="9 10">
    <name type="scientific">Planoprotostelium fungivorum</name>
    <dbReference type="NCBI Taxonomy" id="1890364"/>
    <lineage>
        <taxon>Eukaryota</taxon>
        <taxon>Amoebozoa</taxon>
        <taxon>Evosea</taxon>
        <taxon>Variosea</taxon>
        <taxon>Cavosteliida</taxon>
        <taxon>Cavosteliaceae</taxon>
        <taxon>Planoprotostelium</taxon>
    </lineage>
</organism>
<evidence type="ECO:0000256" key="5">
    <source>
        <dbReference type="ARBA" id="ARBA00022490"/>
    </source>
</evidence>
<keyword evidence="10" id="KW-1185">Reference proteome</keyword>
<dbReference type="OrthoDB" id="244158at2759"/>
<dbReference type="PANTHER" id="PTHR12596:SF2">
    <property type="entry name" value="EXPORTIN-7 ISOFORM X1"/>
    <property type="match status" value="1"/>
</dbReference>
<dbReference type="GO" id="GO:0005643">
    <property type="term" value="C:nuclear pore"/>
    <property type="evidence" value="ECO:0007669"/>
    <property type="project" value="TreeGrafter"/>
</dbReference>
<evidence type="ECO:0000313" key="10">
    <source>
        <dbReference type="Proteomes" id="UP000241769"/>
    </source>
</evidence>
<evidence type="ECO:0000256" key="1">
    <source>
        <dbReference type="ARBA" id="ARBA00004123"/>
    </source>
</evidence>
<gene>
    <name evidence="9" type="ORF">PROFUN_08668</name>
</gene>
<dbReference type="Proteomes" id="UP000241769">
    <property type="component" value="Unassembled WGS sequence"/>
</dbReference>
<dbReference type="InterPro" id="IPR044189">
    <property type="entry name" value="XPO4/7-like"/>
</dbReference>
<name>A0A2P6NJ67_9EUKA</name>
<dbReference type="SMART" id="SM00913">
    <property type="entry name" value="IBN_N"/>
    <property type="match status" value="1"/>
</dbReference>
<dbReference type="Pfam" id="PF25795">
    <property type="entry name" value="TPR_XPO7"/>
    <property type="match status" value="1"/>
</dbReference>